<evidence type="ECO:0000313" key="2">
    <source>
        <dbReference type="Proteomes" id="UP000829476"/>
    </source>
</evidence>
<dbReference type="Proteomes" id="UP000829476">
    <property type="component" value="Chromosome"/>
</dbReference>
<gene>
    <name evidence="1" type="ORF">MQE36_06020</name>
</gene>
<name>A0ABY3YT97_9FLAO</name>
<keyword evidence="2" id="KW-1185">Reference proteome</keyword>
<sequence>MVNIQEIESEEIKKRIADFDNKGGVLRMSVFKIGKNYVGELPADEYAAHLIVARQTVEKFNYEANLHWNKVAARNSRNNYPFLKTDFDLLDNSGVKINLEHFLGPYFDLEVMRGKLRNDTLNAYFPFDSEETLANKVDINSRREIYRKKYPENKGSFIYAFMEPPYSIRLGKDIKQRGEYLLDFMNFFFDDLNTIEVYAWNTECSEIFDAGKEWWGSYFWTVYNPVKNRYIGILASETD</sequence>
<proteinExistence type="predicted"/>
<protein>
    <submittedName>
        <fullName evidence="1">Uncharacterized protein</fullName>
    </submittedName>
</protein>
<accession>A0ABY3YT97</accession>
<evidence type="ECO:0000313" key="1">
    <source>
        <dbReference type="EMBL" id="UNY99903.1"/>
    </source>
</evidence>
<dbReference type="RefSeq" id="WP_242938272.1">
    <property type="nucleotide sequence ID" value="NZ_CP094326.1"/>
</dbReference>
<organism evidence="1 2">
    <name type="scientific">Zhouia spongiae</name>
    <dbReference type="NCBI Taxonomy" id="2202721"/>
    <lineage>
        <taxon>Bacteria</taxon>
        <taxon>Pseudomonadati</taxon>
        <taxon>Bacteroidota</taxon>
        <taxon>Flavobacteriia</taxon>
        <taxon>Flavobacteriales</taxon>
        <taxon>Flavobacteriaceae</taxon>
        <taxon>Zhouia</taxon>
    </lineage>
</organism>
<dbReference type="EMBL" id="CP094326">
    <property type="protein sequence ID" value="UNY99903.1"/>
    <property type="molecule type" value="Genomic_DNA"/>
</dbReference>
<reference evidence="1 2" key="1">
    <citation type="journal article" date="2018" name="Int. J. Syst. Evol. Microbiol.">
        <title>Zhouia spongiae sp. nov., isolated from a marine sponge.</title>
        <authorList>
            <person name="Zhuang L."/>
            <person name="Lin B."/>
            <person name="Qin F."/>
            <person name="Luo L."/>
        </authorList>
    </citation>
    <scope>NUCLEOTIDE SEQUENCE [LARGE SCALE GENOMIC DNA]</scope>
    <source>
        <strain evidence="1 2">HN-Y44</strain>
    </source>
</reference>